<dbReference type="KEGG" id="salf:SMD44_06007"/>
<sequence>MVQAPPHARTDLRGTPGFTAVKVAMLITDVGFLVYWSAALLGLIPAEYAYKDYDDPVMSDWNYSFLPLDVAASATGLASLHLCRRAREGGPPQRVAWRPLMLVSLTLTSTAGLQAVVFWALRGDWSPTWWIPNLALLLFPVPAIARLLRHEDTGAPVR</sequence>
<dbReference type="InterPro" id="IPR020348">
    <property type="entry name" value="Uncharacterised_YvaD"/>
</dbReference>
<name>A0A1Z1WJB0_9ACTN</name>
<feature type="transmembrane region" description="Helical" evidence="1">
    <location>
        <begin position="127"/>
        <end position="148"/>
    </location>
</feature>
<gene>
    <name evidence="2" type="ORF">SMD44_06007</name>
</gene>
<feature type="transmembrane region" description="Helical" evidence="1">
    <location>
        <begin position="64"/>
        <end position="83"/>
    </location>
</feature>
<protein>
    <submittedName>
        <fullName evidence="2">Uncharacterized protein</fullName>
    </submittedName>
</protein>
<keyword evidence="3" id="KW-1185">Reference proteome</keyword>
<dbReference type="EMBL" id="CP021748">
    <property type="protein sequence ID" value="ARX86535.1"/>
    <property type="molecule type" value="Genomic_DNA"/>
</dbReference>
<reference evidence="2 3" key="1">
    <citation type="submission" date="2017-05" db="EMBL/GenBank/DDBJ databases">
        <title>Streptomyces alboflavus Genome sequencing and assembly.</title>
        <authorList>
            <person name="Wang Y."/>
            <person name="Du B."/>
            <person name="Ding Y."/>
            <person name="Liu H."/>
            <person name="Hou Q."/>
            <person name="Liu K."/>
            <person name="Wang C."/>
            <person name="Yao L."/>
        </authorList>
    </citation>
    <scope>NUCLEOTIDE SEQUENCE [LARGE SCALE GENOMIC DNA]</scope>
    <source>
        <strain evidence="2 3">MDJK44</strain>
    </source>
</reference>
<keyword evidence="1" id="KW-1133">Transmembrane helix</keyword>
<proteinExistence type="predicted"/>
<organism evidence="2 3">
    <name type="scientific">Streptomyces alboflavus</name>
    <dbReference type="NCBI Taxonomy" id="67267"/>
    <lineage>
        <taxon>Bacteria</taxon>
        <taxon>Bacillati</taxon>
        <taxon>Actinomycetota</taxon>
        <taxon>Actinomycetes</taxon>
        <taxon>Kitasatosporales</taxon>
        <taxon>Streptomycetaceae</taxon>
        <taxon>Streptomyces</taxon>
    </lineage>
</organism>
<dbReference type="RefSeq" id="WP_203348126.1">
    <property type="nucleotide sequence ID" value="NZ_CP021748.1"/>
</dbReference>
<keyword evidence="1" id="KW-0472">Membrane</keyword>
<accession>A0A1Z1WJB0</accession>
<feature type="transmembrane region" description="Helical" evidence="1">
    <location>
        <begin position="21"/>
        <end position="44"/>
    </location>
</feature>
<evidence type="ECO:0000313" key="2">
    <source>
        <dbReference type="EMBL" id="ARX86535.1"/>
    </source>
</evidence>
<dbReference type="AlphaFoldDB" id="A0A1Z1WJB0"/>
<keyword evidence="1" id="KW-0812">Transmembrane</keyword>
<evidence type="ECO:0000313" key="3">
    <source>
        <dbReference type="Proteomes" id="UP000195880"/>
    </source>
</evidence>
<dbReference type="Proteomes" id="UP000195880">
    <property type="component" value="Chromosome"/>
</dbReference>
<dbReference type="eggNOG" id="ENOG5030S65">
    <property type="taxonomic scope" value="Bacteria"/>
</dbReference>
<dbReference type="Pfam" id="PF17314">
    <property type="entry name" value="DUF5360"/>
    <property type="match status" value="1"/>
</dbReference>
<feature type="transmembrane region" description="Helical" evidence="1">
    <location>
        <begin position="95"/>
        <end position="121"/>
    </location>
</feature>
<evidence type="ECO:0000256" key="1">
    <source>
        <dbReference type="SAM" id="Phobius"/>
    </source>
</evidence>
<dbReference type="STRING" id="67267.GCA_000716675_06136"/>